<gene>
    <name evidence="1" type="ORF">ASJ82_02935</name>
    <name evidence="2" type="ORF">MSCUN_14000</name>
</gene>
<evidence type="ECO:0000313" key="1">
    <source>
        <dbReference type="EMBL" id="PAV07506.1"/>
    </source>
</evidence>
<proteinExistence type="predicted"/>
<evidence type="ECO:0000313" key="4">
    <source>
        <dbReference type="Proteomes" id="UP000246004"/>
    </source>
</evidence>
<reference evidence="2 4" key="1">
    <citation type="submission" date="2016-04" db="EMBL/GenBank/DDBJ databases">
        <title>Genome sequence of Methanosphaera cuniculi DSM 4103.</title>
        <authorList>
            <person name="Poehlein A."/>
            <person name="Seedorf H."/>
            <person name="Daniel R."/>
        </authorList>
    </citation>
    <scope>NUCLEOTIDE SEQUENCE [LARGE SCALE GENOMIC DNA]</scope>
    <source>
        <strain evidence="2 4">DSM 4103</strain>
    </source>
</reference>
<sequence>MAKHTMKIISGMQPTQVQTLIDTYSLQMVQTKEGLIYLEGELEDLRHATKHVVDVTLPPGPTVTEIKNAVDKYDIALKQSDDGPVFHGSLYEINEAINYLVDQMSERLGLSDD</sequence>
<comment type="caution">
    <text evidence="1">The sequence shown here is derived from an EMBL/GenBank/DDBJ whole genome shotgun (WGS) entry which is preliminary data.</text>
</comment>
<dbReference type="Proteomes" id="UP000246004">
    <property type="component" value="Unassembled WGS sequence"/>
</dbReference>
<dbReference type="EMBL" id="LWMS01000045">
    <property type="protein sequence ID" value="PWL07649.1"/>
    <property type="molecule type" value="Genomic_DNA"/>
</dbReference>
<reference evidence="1 3" key="2">
    <citation type="journal article" date="2017" name="BMC Genomics">
        <title>Genomic analysis of methanogenic archaea reveals a shift towards energy conservation.</title>
        <authorList>
            <person name="Gilmore S.P."/>
            <person name="Henske J.K."/>
            <person name="Sexton J.A."/>
            <person name="Solomon K.V."/>
            <person name="Seppala S."/>
            <person name="Yoo J.I."/>
            <person name="Huyett L.M."/>
            <person name="Pressman A."/>
            <person name="Cogan J.Z."/>
            <person name="Kivenson V."/>
            <person name="Peng X."/>
            <person name="Tan Y."/>
            <person name="Valentine D.L."/>
            <person name="O'Malley M.A."/>
        </authorList>
    </citation>
    <scope>NUCLEOTIDE SEQUENCE [LARGE SCALE GENOMIC DNA]</scope>
    <source>
        <strain evidence="1 3">1R-7</strain>
    </source>
</reference>
<dbReference type="EMBL" id="LMVN01000012">
    <property type="protein sequence ID" value="PAV07506.1"/>
    <property type="molecule type" value="Genomic_DNA"/>
</dbReference>
<name>A0A2A2HDX9_9EURY</name>
<dbReference type="Proteomes" id="UP000217528">
    <property type="component" value="Unassembled WGS sequence"/>
</dbReference>
<evidence type="ECO:0000313" key="2">
    <source>
        <dbReference type="EMBL" id="PWL07649.1"/>
    </source>
</evidence>
<organism evidence="1 3">
    <name type="scientific">Methanosphaera cuniculi</name>
    <dbReference type="NCBI Taxonomy" id="1077256"/>
    <lineage>
        <taxon>Archaea</taxon>
        <taxon>Methanobacteriati</taxon>
        <taxon>Methanobacteriota</taxon>
        <taxon>Methanomada group</taxon>
        <taxon>Methanobacteria</taxon>
        <taxon>Methanobacteriales</taxon>
        <taxon>Methanobacteriaceae</taxon>
        <taxon>Methanosphaera</taxon>
    </lineage>
</organism>
<evidence type="ECO:0000313" key="3">
    <source>
        <dbReference type="Proteomes" id="UP000217528"/>
    </source>
</evidence>
<dbReference type="AlphaFoldDB" id="A0A2A2HDX9"/>
<accession>A0A2A2HDX9</accession>
<protein>
    <submittedName>
        <fullName evidence="1">Uncharacterized protein</fullName>
    </submittedName>
</protein>
<keyword evidence="3" id="KW-1185">Reference proteome</keyword>